<dbReference type="Proteomes" id="UP001396334">
    <property type="component" value="Unassembled WGS sequence"/>
</dbReference>
<dbReference type="InterPro" id="IPR002109">
    <property type="entry name" value="Glutaredoxin"/>
</dbReference>
<keyword evidence="4" id="KW-1185">Reference proteome</keyword>
<protein>
    <recommendedName>
        <fullName evidence="2">DEP domain-containing protein</fullName>
    </recommendedName>
</protein>
<dbReference type="InterPro" id="IPR036249">
    <property type="entry name" value="Thioredoxin-like_sf"/>
</dbReference>
<feature type="compositionally biased region" description="Basic and acidic residues" evidence="1">
    <location>
        <begin position="8"/>
        <end position="20"/>
    </location>
</feature>
<dbReference type="Pfam" id="PF00610">
    <property type="entry name" value="DEP"/>
    <property type="match status" value="1"/>
</dbReference>
<proteinExistence type="predicted"/>
<dbReference type="InterPro" id="IPR000591">
    <property type="entry name" value="DEP_dom"/>
</dbReference>
<feature type="compositionally biased region" description="Basic and acidic residues" evidence="1">
    <location>
        <begin position="77"/>
        <end position="91"/>
    </location>
</feature>
<evidence type="ECO:0000313" key="4">
    <source>
        <dbReference type="Proteomes" id="UP001396334"/>
    </source>
</evidence>
<accession>A0ABR2S9B5</accession>
<name>A0ABR2S9B5_9ROSI</name>
<dbReference type="InterPro" id="IPR006869">
    <property type="entry name" value="DUF547"/>
</dbReference>
<dbReference type="InterPro" id="IPR036390">
    <property type="entry name" value="WH_DNA-bd_sf"/>
</dbReference>
<evidence type="ECO:0000259" key="2">
    <source>
        <dbReference type="SMART" id="SM00049"/>
    </source>
</evidence>
<feature type="compositionally biased region" description="Basic and acidic residues" evidence="1">
    <location>
        <begin position="53"/>
        <end position="69"/>
    </location>
</feature>
<dbReference type="PROSITE" id="PS51354">
    <property type="entry name" value="GLUTAREDOXIN_2"/>
    <property type="match status" value="1"/>
</dbReference>
<dbReference type="Pfam" id="PF04784">
    <property type="entry name" value="DUF547"/>
    <property type="match status" value="1"/>
</dbReference>
<dbReference type="SUPFAM" id="SSF46785">
    <property type="entry name" value="Winged helix' DNA-binding domain"/>
    <property type="match status" value="1"/>
</dbReference>
<dbReference type="Gene3D" id="1.10.10.10">
    <property type="entry name" value="Winged helix-like DNA-binding domain superfamily/Winged helix DNA-binding domain"/>
    <property type="match status" value="1"/>
</dbReference>
<evidence type="ECO:0000313" key="3">
    <source>
        <dbReference type="EMBL" id="KAK9021544.1"/>
    </source>
</evidence>
<evidence type="ECO:0000256" key="1">
    <source>
        <dbReference type="SAM" id="MobiDB-lite"/>
    </source>
</evidence>
<dbReference type="Pfam" id="PF00462">
    <property type="entry name" value="Glutaredoxin"/>
    <property type="match status" value="1"/>
</dbReference>
<dbReference type="PANTHER" id="PTHR46361:SF1">
    <property type="entry name" value="F26K24.21 PROTEIN"/>
    <property type="match status" value="1"/>
</dbReference>
<dbReference type="Gene3D" id="3.40.30.10">
    <property type="entry name" value="Glutaredoxin"/>
    <property type="match status" value="1"/>
</dbReference>
<organism evidence="3 4">
    <name type="scientific">Hibiscus sabdariffa</name>
    <name type="common">roselle</name>
    <dbReference type="NCBI Taxonomy" id="183260"/>
    <lineage>
        <taxon>Eukaryota</taxon>
        <taxon>Viridiplantae</taxon>
        <taxon>Streptophyta</taxon>
        <taxon>Embryophyta</taxon>
        <taxon>Tracheophyta</taxon>
        <taxon>Spermatophyta</taxon>
        <taxon>Magnoliopsida</taxon>
        <taxon>eudicotyledons</taxon>
        <taxon>Gunneridae</taxon>
        <taxon>Pentapetalae</taxon>
        <taxon>rosids</taxon>
        <taxon>malvids</taxon>
        <taxon>Malvales</taxon>
        <taxon>Malvaceae</taxon>
        <taxon>Malvoideae</taxon>
        <taxon>Hibiscus</taxon>
    </lineage>
</organism>
<dbReference type="CDD" id="cd04371">
    <property type="entry name" value="DEP"/>
    <property type="match status" value="1"/>
</dbReference>
<reference evidence="3 4" key="1">
    <citation type="journal article" date="2024" name="G3 (Bethesda)">
        <title>Genome assembly of Hibiscus sabdariffa L. provides insights into metabolisms of medicinal natural products.</title>
        <authorList>
            <person name="Kim T."/>
        </authorList>
    </citation>
    <scope>NUCLEOTIDE SEQUENCE [LARGE SCALE GENOMIC DNA]</scope>
    <source>
        <strain evidence="3">TK-2024</strain>
        <tissue evidence="3">Old leaves</tissue>
    </source>
</reference>
<dbReference type="SUPFAM" id="SSF52833">
    <property type="entry name" value="Thioredoxin-like"/>
    <property type="match status" value="1"/>
</dbReference>
<dbReference type="EMBL" id="JBBPBN010000016">
    <property type="protein sequence ID" value="KAK9021544.1"/>
    <property type="molecule type" value="Genomic_DNA"/>
</dbReference>
<dbReference type="PANTHER" id="PTHR46361">
    <property type="entry name" value="ELECTRON CARRIER/ PROTEIN DISULFIDE OXIDOREDUCTASE"/>
    <property type="match status" value="1"/>
</dbReference>
<feature type="region of interest" description="Disordered" evidence="1">
    <location>
        <begin position="1"/>
        <end position="132"/>
    </location>
</feature>
<dbReference type="SMART" id="SM00049">
    <property type="entry name" value="DEP"/>
    <property type="match status" value="1"/>
</dbReference>
<dbReference type="InterPro" id="IPR036388">
    <property type="entry name" value="WH-like_DNA-bd_sf"/>
</dbReference>
<gene>
    <name evidence="3" type="ORF">V6N11_011531</name>
</gene>
<comment type="caution">
    <text evidence="3">The sequence shown here is derived from an EMBL/GenBank/DDBJ whole genome shotgun (WGS) entry which is preliminary data.</text>
</comment>
<sequence length="678" mass="77594">MDSLEQYSKVDEDHIQKKPANDGGENGGEAKQTAVLGVQDGGDFIDVEIGKSNGEEEKVMVPEEGKEESGSNSTKIQEIKEIQEHNDKDINVPRAPGNARNHKLPRIKSQAHLPKPDPPPPTTTVTKVERTESVSMAETMPTMPSIGKYISDRSNSLSAAIVNRLTSLKEDKELAAKDDSVNIEVTEFKIPGVKVIVKMKTEAERLSLELRGRVSIFTRSNCRDCTAVRRFFREKGFMYVEINIDVFPKREKELIERTGRSETPQIFFNDKWFGGLAALNELKASAEYEAKLKELVGDRCPEGAPAMPVYGVNDEEDEDDDLVETVRYLRRSLPIQDRLLRMKMVKNCFSGADLLDAIRDFLDCSRKKGVMTAKRMGHKHFFHHVFGENEFEEGNHFYRFLEHEPFIMGCFNFRISTNDSEPKSASFLSDRLSKLMSAILEAYASENRLHVNYHGINKSEEFRRYLNVARDLQRVNMKLLTPDERLAFFLNLYNAMVIHAVISIGHPQGILDKRVFFNDFLYVVGGFPYSLNIISNGILRHNRTSPYSFVRPFNKDDRRLELIPPKMNPLIHFGLCNGTRSSPAVRFFTAEDVENELVCAAKEYFRRGAIRFNMDSRTIYLTRIISWYKEDFGQQKEVLKWIVKCLDSTQSGLLTHLLADYDAQINIVYQDYDWSSNL</sequence>
<feature type="domain" description="DEP" evidence="2">
    <location>
        <begin position="329"/>
        <end position="402"/>
    </location>
</feature>